<keyword evidence="1" id="KW-0732">Signal</keyword>
<dbReference type="AlphaFoldDB" id="A0A0F7ZFS9"/>
<protein>
    <submittedName>
        <fullName evidence="2">Uncharacterized protein</fullName>
    </submittedName>
</protein>
<dbReference type="Proteomes" id="UP000054481">
    <property type="component" value="Unassembled WGS sequence"/>
</dbReference>
<accession>A0A0F7ZFS9</accession>
<keyword evidence="3" id="KW-1185">Reference proteome</keyword>
<feature type="chain" id="PRO_5002525688" evidence="1">
    <location>
        <begin position="19"/>
        <end position="105"/>
    </location>
</feature>
<evidence type="ECO:0000256" key="1">
    <source>
        <dbReference type="SAM" id="SignalP"/>
    </source>
</evidence>
<reference evidence="2 3" key="1">
    <citation type="journal article" date="2014" name="Genome Biol. Evol.">
        <title>Comparative genomics and transcriptomics analyses reveal divergent lifestyle features of nematode endoparasitic fungus Hirsutella minnesotensis.</title>
        <authorList>
            <person name="Lai Y."/>
            <person name="Liu K."/>
            <person name="Zhang X."/>
            <person name="Zhang X."/>
            <person name="Li K."/>
            <person name="Wang N."/>
            <person name="Shu C."/>
            <person name="Wu Y."/>
            <person name="Wang C."/>
            <person name="Bushley K.E."/>
            <person name="Xiang M."/>
            <person name="Liu X."/>
        </authorList>
    </citation>
    <scope>NUCLEOTIDE SEQUENCE [LARGE SCALE GENOMIC DNA]</scope>
    <source>
        <strain evidence="2 3">3608</strain>
    </source>
</reference>
<organism evidence="2 3">
    <name type="scientific">Hirsutella minnesotensis 3608</name>
    <dbReference type="NCBI Taxonomy" id="1043627"/>
    <lineage>
        <taxon>Eukaryota</taxon>
        <taxon>Fungi</taxon>
        <taxon>Dikarya</taxon>
        <taxon>Ascomycota</taxon>
        <taxon>Pezizomycotina</taxon>
        <taxon>Sordariomycetes</taxon>
        <taxon>Hypocreomycetidae</taxon>
        <taxon>Hypocreales</taxon>
        <taxon>Ophiocordycipitaceae</taxon>
        <taxon>Hirsutella</taxon>
    </lineage>
</organism>
<evidence type="ECO:0000313" key="2">
    <source>
        <dbReference type="EMBL" id="KJZ69671.1"/>
    </source>
</evidence>
<dbReference type="EMBL" id="KQ030690">
    <property type="protein sequence ID" value="KJZ69671.1"/>
    <property type="molecule type" value="Genomic_DNA"/>
</dbReference>
<name>A0A0F7ZFS9_9HYPO</name>
<feature type="signal peptide" evidence="1">
    <location>
        <begin position="1"/>
        <end position="18"/>
    </location>
</feature>
<sequence>MKYQLLTMAAALLTGTIAASMDSTATECRPKHPKDMSPQQIKDGCYEKQAACCGLLGVKKRDVQAAEGGGGLLSADYEQQFCTVCFGEGRIKCDGREATLLGLSS</sequence>
<evidence type="ECO:0000313" key="3">
    <source>
        <dbReference type="Proteomes" id="UP000054481"/>
    </source>
</evidence>
<proteinExistence type="predicted"/>
<gene>
    <name evidence="2" type="ORF">HIM_10944</name>
</gene>